<dbReference type="Gene3D" id="3.60.20.10">
    <property type="entry name" value="Glutamine Phosphoribosylpyrophosphate, subunit 1, domain 1"/>
    <property type="match status" value="1"/>
</dbReference>
<sequence length="205" mass="22541">MSTIVVAQKNGVACIGADTMSCLGSLRQKAHHIVNKSKIIQLGDTYVGLTGTSTSLVVMNSYFANPERPRDFSSTDMIFETFRHAHHWMKAEYFMSTMADKGEEYETTQFYGLIANPHGIFALYSYRSAQQFNKFWAAGSGRDFALGAMHTAYDDCESAVDIVKAGLQASAEFDSATGAPFEIHSCDLIVPAKATKPAKKTRRKA</sequence>
<name>A0A4R7RP11_9BACT</name>
<keyword evidence="2" id="KW-1185">Reference proteome</keyword>
<dbReference type="OrthoDB" id="190523at2"/>
<protein>
    <submittedName>
        <fullName evidence="1">ATP-dependent protease HslVU (ClpYQ) peptidase subunit</fullName>
    </submittedName>
</protein>
<dbReference type="AlphaFoldDB" id="A0A4R7RP11"/>
<organism evidence="1 2">
    <name type="scientific">Prosthecobacter fusiformis</name>
    <dbReference type="NCBI Taxonomy" id="48464"/>
    <lineage>
        <taxon>Bacteria</taxon>
        <taxon>Pseudomonadati</taxon>
        <taxon>Verrucomicrobiota</taxon>
        <taxon>Verrucomicrobiia</taxon>
        <taxon>Verrucomicrobiales</taxon>
        <taxon>Verrucomicrobiaceae</taxon>
        <taxon>Prosthecobacter</taxon>
    </lineage>
</organism>
<dbReference type="InterPro" id="IPR029055">
    <property type="entry name" value="Ntn_hydrolases_N"/>
</dbReference>
<reference evidence="1 2" key="1">
    <citation type="submission" date="2019-03" db="EMBL/GenBank/DDBJ databases">
        <title>Genomic Encyclopedia of Archaeal and Bacterial Type Strains, Phase II (KMG-II): from individual species to whole genera.</title>
        <authorList>
            <person name="Goeker M."/>
        </authorList>
    </citation>
    <scope>NUCLEOTIDE SEQUENCE [LARGE SCALE GENOMIC DNA]</scope>
    <source>
        <strain evidence="1 2">ATCC 25309</strain>
    </source>
</reference>
<dbReference type="GO" id="GO:0006508">
    <property type="term" value="P:proteolysis"/>
    <property type="evidence" value="ECO:0007669"/>
    <property type="project" value="UniProtKB-KW"/>
</dbReference>
<proteinExistence type="predicted"/>
<comment type="caution">
    <text evidence="1">The sequence shown here is derived from an EMBL/GenBank/DDBJ whole genome shotgun (WGS) entry which is preliminary data.</text>
</comment>
<evidence type="ECO:0000313" key="2">
    <source>
        <dbReference type="Proteomes" id="UP000295662"/>
    </source>
</evidence>
<dbReference type="EMBL" id="SOCA01000008">
    <property type="protein sequence ID" value="TDU66485.1"/>
    <property type="molecule type" value="Genomic_DNA"/>
</dbReference>
<gene>
    <name evidence="1" type="ORF">EI77_03580</name>
</gene>
<keyword evidence="1" id="KW-0378">Hydrolase</keyword>
<evidence type="ECO:0000313" key="1">
    <source>
        <dbReference type="EMBL" id="TDU66485.1"/>
    </source>
</evidence>
<dbReference type="Proteomes" id="UP000295662">
    <property type="component" value="Unassembled WGS sequence"/>
</dbReference>
<keyword evidence="1" id="KW-0645">Protease</keyword>
<dbReference type="GO" id="GO:0008233">
    <property type="term" value="F:peptidase activity"/>
    <property type="evidence" value="ECO:0007669"/>
    <property type="project" value="UniProtKB-KW"/>
</dbReference>
<dbReference type="SUPFAM" id="SSF56235">
    <property type="entry name" value="N-terminal nucleophile aminohydrolases (Ntn hydrolases)"/>
    <property type="match status" value="1"/>
</dbReference>
<dbReference type="RefSeq" id="WP_133796593.1">
    <property type="nucleotide sequence ID" value="NZ_SOCA01000008.1"/>
</dbReference>
<accession>A0A4R7RP11</accession>